<dbReference type="PROSITE" id="PS50943">
    <property type="entry name" value="HTH_CROC1"/>
    <property type="match status" value="1"/>
</dbReference>
<dbReference type="Gene3D" id="1.10.260.40">
    <property type="entry name" value="lambda repressor-like DNA-binding domains"/>
    <property type="match status" value="1"/>
</dbReference>
<evidence type="ECO:0000313" key="4">
    <source>
        <dbReference type="Proteomes" id="UP001500582"/>
    </source>
</evidence>
<dbReference type="InterPro" id="IPR001387">
    <property type="entry name" value="Cro/C1-type_HTH"/>
</dbReference>
<reference evidence="4" key="1">
    <citation type="journal article" date="2019" name="Int. J. Syst. Evol. Microbiol.">
        <title>The Global Catalogue of Microorganisms (GCM) 10K type strain sequencing project: providing services to taxonomists for standard genome sequencing and annotation.</title>
        <authorList>
            <consortium name="The Broad Institute Genomics Platform"/>
            <consortium name="The Broad Institute Genome Sequencing Center for Infectious Disease"/>
            <person name="Wu L."/>
            <person name="Ma J."/>
        </authorList>
    </citation>
    <scope>NUCLEOTIDE SEQUENCE [LARGE SCALE GENOMIC DNA]</scope>
    <source>
        <strain evidence="4">JCM 17705</strain>
    </source>
</reference>
<feature type="domain" description="HTH cro/C1-type" evidence="2">
    <location>
        <begin position="47"/>
        <end position="102"/>
    </location>
</feature>
<comment type="caution">
    <text evidence="3">The sequence shown here is derived from an EMBL/GenBank/DDBJ whole genome shotgun (WGS) entry which is preliminary data.</text>
</comment>
<evidence type="ECO:0000313" key="3">
    <source>
        <dbReference type="EMBL" id="GAA4334608.1"/>
    </source>
</evidence>
<name>A0ABP8H5B5_9SPHI</name>
<sequence>MYYKLFVHKVIIKKSVLENFSLVLQLIRDETMKDSLSLKIRSVAANIRKQRESKNYTQEYLAAKLKISQNAYSKIELGYTKITLERLFQIADVLGVSSIDLINIDQFEAA</sequence>
<dbReference type="CDD" id="cd00093">
    <property type="entry name" value="HTH_XRE"/>
    <property type="match status" value="1"/>
</dbReference>
<dbReference type="SUPFAM" id="SSF47413">
    <property type="entry name" value="lambda repressor-like DNA-binding domains"/>
    <property type="match status" value="1"/>
</dbReference>
<gene>
    <name evidence="3" type="ORF">GCM10023149_42070</name>
</gene>
<accession>A0ABP8H5B5</accession>
<keyword evidence="4" id="KW-1185">Reference proteome</keyword>
<evidence type="ECO:0000259" key="2">
    <source>
        <dbReference type="PROSITE" id="PS50943"/>
    </source>
</evidence>
<organism evidence="3 4">
    <name type="scientific">Mucilaginibacter gynuensis</name>
    <dbReference type="NCBI Taxonomy" id="1302236"/>
    <lineage>
        <taxon>Bacteria</taxon>
        <taxon>Pseudomonadati</taxon>
        <taxon>Bacteroidota</taxon>
        <taxon>Sphingobacteriia</taxon>
        <taxon>Sphingobacteriales</taxon>
        <taxon>Sphingobacteriaceae</taxon>
        <taxon>Mucilaginibacter</taxon>
    </lineage>
</organism>
<dbReference type="PANTHER" id="PTHR46558">
    <property type="entry name" value="TRACRIPTIONAL REGULATORY PROTEIN-RELATED-RELATED"/>
    <property type="match status" value="1"/>
</dbReference>
<proteinExistence type="predicted"/>
<dbReference type="EMBL" id="BAABFT010000014">
    <property type="protein sequence ID" value="GAA4334608.1"/>
    <property type="molecule type" value="Genomic_DNA"/>
</dbReference>
<dbReference type="Pfam" id="PF01381">
    <property type="entry name" value="HTH_3"/>
    <property type="match status" value="1"/>
</dbReference>
<dbReference type="PANTHER" id="PTHR46558:SF4">
    <property type="entry name" value="DNA-BIDING PHAGE PROTEIN"/>
    <property type="match status" value="1"/>
</dbReference>
<keyword evidence="1" id="KW-0238">DNA-binding</keyword>
<dbReference type="Proteomes" id="UP001500582">
    <property type="component" value="Unassembled WGS sequence"/>
</dbReference>
<dbReference type="SMART" id="SM00530">
    <property type="entry name" value="HTH_XRE"/>
    <property type="match status" value="1"/>
</dbReference>
<evidence type="ECO:0000256" key="1">
    <source>
        <dbReference type="ARBA" id="ARBA00023125"/>
    </source>
</evidence>
<protein>
    <recommendedName>
        <fullName evidence="2">HTH cro/C1-type domain-containing protein</fullName>
    </recommendedName>
</protein>
<dbReference type="InterPro" id="IPR010982">
    <property type="entry name" value="Lambda_DNA-bd_dom_sf"/>
</dbReference>